<dbReference type="Pfam" id="PF07044">
    <property type="entry name" value="DUF1329"/>
    <property type="match status" value="1"/>
</dbReference>
<feature type="signal peptide" evidence="1">
    <location>
        <begin position="1"/>
        <end position="28"/>
    </location>
</feature>
<evidence type="ECO:0000313" key="3">
    <source>
        <dbReference type="Proteomes" id="UP000246077"/>
    </source>
</evidence>
<dbReference type="Proteomes" id="UP000246077">
    <property type="component" value="Unassembled WGS sequence"/>
</dbReference>
<dbReference type="EMBL" id="QGLF01000005">
    <property type="protein sequence ID" value="PWR19046.1"/>
    <property type="molecule type" value="Genomic_DNA"/>
</dbReference>
<comment type="caution">
    <text evidence="2">The sequence shown here is derived from an EMBL/GenBank/DDBJ whole genome shotgun (WGS) entry which is preliminary data.</text>
</comment>
<evidence type="ECO:0000256" key="1">
    <source>
        <dbReference type="SAM" id="SignalP"/>
    </source>
</evidence>
<feature type="chain" id="PRO_5016281273" evidence="1">
    <location>
        <begin position="29"/>
        <end position="464"/>
    </location>
</feature>
<keyword evidence="3" id="KW-1185">Reference proteome</keyword>
<keyword evidence="1" id="KW-0732">Signal</keyword>
<organism evidence="2 3">
    <name type="scientific">Zavarzinia compransoris</name>
    <dbReference type="NCBI Taxonomy" id="1264899"/>
    <lineage>
        <taxon>Bacteria</taxon>
        <taxon>Pseudomonadati</taxon>
        <taxon>Pseudomonadota</taxon>
        <taxon>Alphaproteobacteria</taxon>
        <taxon>Rhodospirillales</taxon>
        <taxon>Zavarziniaceae</taxon>
        <taxon>Zavarzinia</taxon>
    </lineage>
</organism>
<accession>A0A317DYV7</accession>
<sequence length="464" mass="51570">MGGMRMKMAAVAAVLAMLAASGASSASARVTAGEAARLDKDLTPMGAVRAGNADGSIPVWDGGLRVPPPGFKPGMHYPTPFPDDKVLFTITGKTVEQYKDRLTAGHQALLRLYPTYSLPVYATRRSCALPERLYEANRRNAVSATMTEDDNGLNDALLGNPFPIPQSGVEAIWNHRLRYRGFKVKRYFAAALVARDGSYELVRGHDQGIAHYNGPGINTIGDVTDIGQLKNIGISYLNFITFPPKSAGTIVLVLDTINAKELPRQAWVYNPGTRRLLRAPDIAYDNPAPQTDGLAPADTFDMYNGATDRYVFKLEGKREIYMGYNAYEIGNPKYQYKDILTPQHTRQDLLRYELHRAFVVDAVLKEGARHIYGRRTFYLDEDSWNIVSVDAYDTRKQLWRVQDGPLVNAYDVPLCSSVIEIAHDLQSGKYLTFGMKNQEKPVEFDAKLDGSMFTPDAVRRMGSQ</sequence>
<gene>
    <name evidence="2" type="ORF">DKG75_18965</name>
</gene>
<dbReference type="Gene3D" id="2.50.20.10">
    <property type="entry name" value="Lipoprotein localisation LolA/LolB/LppX"/>
    <property type="match status" value="1"/>
</dbReference>
<evidence type="ECO:0000313" key="2">
    <source>
        <dbReference type="EMBL" id="PWR19046.1"/>
    </source>
</evidence>
<dbReference type="OrthoDB" id="8431898at2"/>
<dbReference type="CDD" id="cd16329">
    <property type="entry name" value="LolA_like"/>
    <property type="match status" value="1"/>
</dbReference>
<reference evidence="3" key="1">
    <citation type="submission" date="2018-05" db="EMBL/GenBank/DDBJ databases">
        <title>Zavarzinia sp. HR-AS.</title>
        <authorList>
            <person name="Lee Y."/>
            <person name="Jeon C.O."/>
        </authorList>
    </citation>
    <scope>NUCLEOTIDE SEQUENCE [LARGE SCALE GENOMIC DNA]</scope>
    <source>
        <strain evidence="3">DSM 1231</strain>
    </source>
</reference>
<dbReference type="InterPro" id="IPR010752">
    <property type="entry name" value="DUF1329"/>
</dbReference>
<name>A0A317DYV7_9PROT</name>
<dbReference type="AlphaFoldDB" id="A0A317DYV7"/>
<protein>
    <submittedName>
        <fullName evidence="2">DUF1329 domain-containing protein</fullName>
    </submittedName>
</protein>
<proteinExistence type="predicted"/>